<accession>A0A2A6B935</accession>
<proteinExistence type="predicted"/>
<dbReference type="Proteomes" id="UP000005239">
    <property type="component" value="Unassembled WGS sequence"/>
</dbReference>
<sequence length="303" mass="33154">NPCACERALSYPHRNGKYTGSITLKIRRKALFLCPIIPTLNHLLSNDESFFPRPIWPLGVFIPTLGGVWHRPVGAESVSGARPSLRRTVASLPSLRLHFLPLFALLVSTACGLLLPPPYSAHARPHTTPTSIRSTMASKTTKDSSCSLRTAREQKSCRLTDCTTSQRSAKTTTSTALLQHGSHTQPTTCCTIGCPTKANWLARLLLHFGGYYKAEHHHHTEPSLSVDSQSHSVNRHHLYALCSSLLASPSTIFGHRMHTVAARAGRRSRQVHDYGTRVCSSPPSSVLILPSLSPCRVLPPSPL</sequence>
<protein>
    <submittedName>
        <fullName evidence="1">Uncharacterized protein</fullName>
    </submittedName>
</protein>
<evidence type="ECO:0000313" key="2">
    <source>
        <dbReference type="Proteomes" id="UP000005239"/>
    </source>
</evidence>
<reference evidence="1" key="2">
    <citation type="submission" date="2022-06" db="UniProtKB">
        <authorList>
            <consortium name="EnsemblMetazoa"/>
        </authorList>
    </citation>
    <scope>IDENTIFICATION</scope>
    <source>
        <strain evidence="1">PS312</strain>
    </source>
</reference>
<gene>
    <name evidence="1" type="primary">WBGene00273845</name>
</gene>
<evidence type="ECO:0000313" key="1">
    <source>
        <dbReference type="EnsemblMetazoa" id="PPA35476.1"/>
    </source>
</evidence>
<name>A0A2A6B935_PRIPA</name>
<reference evidence="2" key="1">
    <citation type="journal article" date="2008" name="Nat. Genet.">
        <title>The Pristionchus pacificus genome provides a unique perspective on nematode lifestyle and parasitism.</title>
        <authorList>
            <person name="Dieterich C."/>
            <person name="Clifton S.W."/>
            <person name="Schuster L.N."/>
            <person name="Chinwalla A."/>
            <person name="Delehaunty K."/>
            <person name="Dinkelacker I."/>
            <person name="Fulton L."/>
            <person name="Fulton R."/>
            <person name="Godfrey J."/>
            <person name="Minx P."/>
            <person name="Mitreva M."/>
            <person name="Roeseler W."/>
            <person name="Tian H."/>
            <person name="Witte H."/>
            <person name="Yang S.P."/>
            <person name="Wilson R.K."/>
            <person name="Sommer R.J."/>
        </authorList>
    </citation>
    <scope>NUCLEOTIDE SEQUENCE [LARGE SCALE GENOMIC DNA]</scope>
    <source>
        <strain evidence="2">PS312</strain>
    </source>
</reference>
<dbReference type="AlphaFoldDB" id="A0A2A6B935"/>
<keyword evidence="2" id="KW-1185">Reference proteome</keyword>
<organism evidence="1 2">
    <name type="scientific">Pristionchus pacificus</name>
    <name type="common">Parasitic nematode worm</name>
    <dbReference type="NCBI Taxonomy" id="54126"/>
    <lineage>
        <taxon>Eukaryota</taxon>
        <taxon>Metazoa</taxon>
        <taxon>Ecdysozoa</taxon>
        <taxon>Nematoda</taxon>
        <taxon>Chromadorea</taxon>
        <taxon>Rhabditida</taxon>
        <taxon>Rhabditina</taxon>
        <taxon>Diplogasteromorpha</taxon>
        <taxon>Diplogasteroidea</taxon>
        <taxon>Neodiplogasteridae</taxon>
        <taxon>Pristionchus</taxon>
    </lineage>
</organism>
<dbReference type="EnsemblMetazoa" id="PPA35476.1">
    <property type="protein sequence ID" value="PPA35476.1"/>
    <property type="gene ID" value="WBGene00273845"/>
</dbReference>
<accession>A0A8R1YPT2</accession>